<organism evidence="2 3">
    <name type="scientific">Levilactobacillus fujinensis</name>
    <dbReference type="NCBI Taxonomy" id="2486024"/>
    <lineage>
        <taxon>Bacteria</taxon>
        <taxon>Bacillati</taxon>
        <taxon>Bacillota</taxon>
        <taxon>Bacilli</taxon>
        <taxon>Lactobacillales</taxon>
        <taxon>Lactobacillaceae</taxon>
        <taxon>Levilactobacillus</taxon>
    </lineage>
</organism>
<protein>
    <recommendedName>
        <fullName evidence="4">Lipoprotein</fullName>
    </recommendedName>
</protein>
<evidence type="ECO:0000313" key="3">
    <source>
        <dbReference type="Proteomes" id="UP001596283"/>
    </source>
</evidence>
<dbReference type="RefSeq" id="WP_125686342.1">
    <property type="nucleotide sequence ID" value="NZ_JBHSSI010000034.1"/>
</dbReference>
<feature type="signal peptide" evidence="1">
    <location>
        <begin position="1"/>
        <end position="18"/>
    </location>
</feature>
<evidence type="ECO:0000256" key="1">
    <source>
        <dbReference type="SAM" id="SignalP"/>
    </source>
</evidence>
<evidence type="ECO:0000313" key="2">
    <source>
        <dbReference type="EMBL" id="MFC6260545.1"/>
    </source>
</evidence>
<name>A0ABW1TH43_9LACO</name>
<keyword evidence="1" id="KW-0732">Signal</keyword>
<dbReference type="EMBL" id="JBHSSI010000034">
    <property type="protein sequence ID" value="MFC6260545.1"/>
    <property type="molecule type" value="Genomic_DNA"/>
</dbReference>
<sequence length="133" mass="15084">MHRGATFFLLLSSTLALTGCANISAGSHGTNYLKIYNARHQRIYSAAGHLNKTIVSSIPQDYHKLSKKKVPQTAKPSYRYVMHHAKHNVKITMQVYSNYHYAKLTGIPVIDVGMVKLTPKNYEKLNHPQKYID</sequence>
<keyword evidence="3" id="KW-1185">Reference proteome</keyword>
<gene>
    <name evidence="2" type="ORF">ACFP1C_06235</name>
</gene>
<evidence type="ECO:0008006" key="4">
    <source>
        <dbReference type="Google" id="ProtNLM"/>
    </source>
</evidence>
<comment type="caution">
    <text evidence="2">The sequence shown here is derived from an EMBL/GenBank/DDBJ whole genome shotgun (WGS) entry which is preliminary data.</text>
</comment>
<dbReference type="Proteomes" id="UP001596283">
    <property type="component" value="Unassembled WGS sequence"/>
</dbReference>
<accession>A0ABW1TH43</accession>
<feature type="chain" id="PRO_5045299406" description="Lipoprotein" evidence="1">
    <location>
        <begin position="19"/>
        <end position="133"/>
    </location>
</feature>
<proteinExistence type="predicted"/>
<dbReference type="PROSITE" id="PS51257">
    <property type="entry name" value="PROKAR_LIPOPROTEIN"/>
    <property type="match status" value="1"/>
</dbReference>
<reference evidence="3" key="1">
    <citation type="journal article" date="2019" name="Int. J. Syst. Evol. Microbiol.">
        <title>The Global Catalogue of Microorganisms (GCM) 10K type strain sequencing project: providing services to taxonomists for standard genome sequencing and annotation.</title>
        <authorList>
            <consortium name="The Broad Institute Genomics Platform"/>
            <consortium name="The Broad Institute Genome Sequencing Center for Infectious Disease"/>
            <person name="Wu L."/>
            <person name="Ma J."/>
        </authorList>
    </citation>
    <scope>NUCLEOTIDE SEQUENCE [LARGE SCALE GENOMIC DNA]</scope>
    <source>
        <strain evidence="3">CCM 8908</strain>
    </source>
</reference>